<proteinExistence type="predicted"/>
<name>A0AAP9Y1Z6_BURGL</name>
<dbReference type="RefSeq" id="WP_017433388.1">
    <property type="nucleotide sequence ID" value="NZ_CP021074.1"/>
</dbReference>
<protein>
    <recommendedName>
        <fullName evidence="5">Carrier domain-containing protein</fullName>
    </recommendedName>
</protein>
<dbReference type="EMBL" id="CP065601">
    <property type="protein sequence ID" value="QPQ93031.1"/>
    <property type="molecule type" value="Genomic_DNA"/>
</dbReference>
<evidence type="ECO:0008006" key="5">
    <source>
        <dbReference type="Google" id="ProtNLM"/>
    </source>
</evidence>
<dbReference type="EMBL" id="CP099587">
    <property type="protein sequence ID" value="USS47265.1"/>
    <property type="molecule type" value="Genomic_DNA"/>
</dbReference>
<dbReference type="GeneID" id="45698508"/>
<accession>A0AAP9Y1Z6</accession>
<gene>
    <name evidence="1" type="ORF">I6H06_12005</name>
    <name evidence="2" type="ORF">NFI99_20615</name>
</gene>
<dbReference type="Proteomes" id="UP000594892">
    <property type="component" value="Chromosome 2"/>
</dbReference>
<dbReference type="InterPro" id="IPR036736">
    <property type="entry name" value="ACP-like_sf"/>
</dbReference>
<evidence type="ECO:0000313" key="4">
    <source>
        <dbReference type="Proteomes" id="UP001056386"/>
    </source>
</evidence>
<dbReference type="AlphaFoldDB" id="A0AAP9Y1Z6"/>
<keyword evidence="4" id="KW-1185">Reference proteome</keyword>
<reference evidence="1 3" key="1">
    <citation type="submission" date="2020-12" db="EMBL/GenBank/DDBJ databases">
        <title>FDA dAtabase for Regulatory Grade micrObial Sequences (FDA-ARGOS): Supporting development and validation of Infectious Disease Dx tests.</title>
        <authorList>
            <person name="Minogue T."/>
            <person name="Wolcott M."/>
            <person name="Wasieloski L."/>
            <person name="Aguilar W."/>
            <person name="Moore D."/>
            <person name="Jaissle J."/>
            <person name="Tallon L."/>
            <person name="Sadzewicz L."/>
            <person name="Zhao X."/>
            <person name="Boylan J."/>
            <person name="Ott S."/>
            <person name="Bowen H."/>
            <person name="Vavikolanu K."/>
            <person name="Mehta A."/>
            <person name="Aluvathingal J."/>
            <person name="Nadendla S."/>
            <person name="Yan Y."/>
            <person name="Sichtig H."/>
        </authorList>
    </citation>
    <scope>NUCLEOTIDE SEQUENCE [LARGE SCALE GENOMIC DNA]</scope>
    <source>
        <strain evidence="1 3">FDAARGOS_949</strain>
    </source>
</reference>
<evidence type="ECO:0000313" key="2">
    <source>
        <dbReference type="EMBL" id="USS47265.1"/>
    </source>
</evidence>
<sequence>MTNPIPPAGDALRVAIASCIAEHLNVDAARLLAGVPFAEVIPDFDSLMLLEIVLLLEAKFELKLDEVPTGQAGGIVPLPLDLEELAGQVEATVCRLKYAQAGSL</sequence>
<evidence type="ECO:0000313" key="3">
    <source>
        <dbReference type="Proteomes" id="UP000594892"/>
    </source>
</evidence>
<dbReference type="Proteomes" id="UP001056386">
    <property type="component" value="Chromosome 1"/>
</dbReference>
<reference evidence="2" key="2">
    <citation type="submission" date="2022-06" db="EMBL/GenBank/DDBJ databases">
        <title>Draft genome sequence of Burkholderia glumae strain GR20004 isolated from rice panicle showing bacterial panicle blight.</title>
        <authorList>
            <person name="Choi S.Y."/>
            <person name="Lee Y.H."/>
        </authorList>
    </citation>
    <scope>NUCLEOTIDE SEQUENCE</scope>
    <source>
        <strain evidence="2">GR20004</strain>
    </source>
</reference>
<organism evidence="1 3">
    <name type="scientific">Burkholderia glumae</name>
    <name type="common">Pseudomonas glumae</name>
    <dbReference type="NCBI Taxonomy" id="337"/>
    <lineage>
        <taxon>Bacteria</taxon>
        <taxon>Pseudomonadati</taxon>
        <taxon>Pseudomonadota</taxon>
        <taxon>Betaproteobacteria</taxon>
        <taxon>Burkholderiales</taxon>
        <taxon>Burkholderiaceae</taxon>
        <taxon>Burkholderia</taxon>
    </lineage>
</organism>
<dbReference type="Gene3D" id="1.10.1200.10">
    <property type="entry name" value="ACP-like"/>
    <property type="match status" value="1"/>
</dbReference>
<dbReference type="SUPFAM" id="SSF47336">
    <property type="entry name" value="ACP-like"/>
    <property type="match status" value="1"/>
</dbReference>
<evidence type="ECO:0000313" key="1">
    <source>
        <dbReference type="EMBL" id="QPQ93031.1"/>
    </source>
</evidence>